<comment type="similarity">
    <text evidence="2">Belongs to the bacterial solute-binding protein 1 family.</text>
</comment>
<dbReference type="Gene3D" id="3.40.190.10">
    <property type="entry name" value="Periplasmic binding protein-like II"/>
    <property type="match status" value="2"/>
</dbReference>
<protein>
    <submittedName>
        <fullName evidence="4">Multiple sugar-binding protein</fullName>
    </submittedName>
</protein>
<name>A0A7T1F470_ATRLM</name>
<evidence type="ECO:0000256" key="2">
    <source>
        <dbReference type="ARBA" id="ARBA00008520"/>
    </source>
</evidence>
<proteinExistence type="inferred from homology"/>
<dbReference type="SUPFAM" id="SSF53850">
    <property type="entry name" value="Periplasmic binding protein-like II"/>
    <property type="match status" value="1"/>
</dbReference>
<keyword evidence="5" id="KW-1185">Reference proteome</keyword>
<keyword evidence="3" id="KW-0813">Transport</keyword>
<evidence type="ECO:0000256" key="1">
    <source>
        <dbReference type="ARBA" id="ARBA00004418"/>
    </source>
</evidence>
<dbReference type="RefSeq" id="WP_218111632.1">
    <property type="nucleotide sequence ID" value="NZ_CP065383.1"/>
</dbReference>
<evidence type="ECO:0000256" key="3">
    <source>
        <dbReference type="ARBA" id="ARBA00022448"/>
    </source>
</evidence>
<dbReference type="Proteomes" id="UP000594463">
    <property type="component" value="Chromosome"/>
</dbReference>
<evidence type="ECO:0000313" key="4">
    <source>
        <dbReference type="EMBL" id="QPM69151.1"/>
    </source>
</evidence>
<dbReference type="GO" id="GO:0042597">
    <property type="term" value="C:periplasmic space"/>
    <property type="evidence" value="ECO:0007669"/>
    <property type="project" value="UniProtKB-SubCell"/>
</dbReference>
<organism evidence="4 5">
    <name type="scientific">Atribacter laminatus</name>
    <dbReference type="NCBI Taxonomy" id="2847778"/>
    <lineage>
        <taxon>Bacteria</taxon>
        <taxon>Pseudomonadati</taxon>
        <taxon>Atribacterota</taxon>
        <taxon>Atribacteria</taxon>
        <taxon>Atribacterales</taxon>
        <taxon>Atribacteraceae</taxon>
        <taxon>Atribacter</taxon>
    </lineage>
</organism>
<dbReference type="AlphaFoldDB" id="A0A7T1F470"/>
<comment type="subcellular location">
    <subcellularLocation>
        <location evidence="1">Periplasm</location>
    </subcellularLocation>
</comment>
<dbReference type="InterPro" id="IPR050490">
    <property type="entry name" value="Bact_solute-bd_prot1"/>
</dbReference>
<dbReference type="Pfam" id="PF01547">
    <property type="entry name" value="SBP_bac_1"/>
    <property type="match status" value="1"/>
</dbReference>
<sequence length="432" mass="49973">MKSRLTASILIFSLVVFMAFSLITVVGAQQITLSLWDQRNDSREQEAIKYIIDIFEKEHPNVKISRRVMPNLEADQMVRMAFAGGTPPDISESEDPYTMIETFKQGKLLDLTEWYEKYGDRYPQSAKSAMSFEGRYVAVPMIGFTTEAVFYNKKLFNEMGLTEPTEYAELYNIFETAKGKNYIPIALGANEGWPAQHIYQHFLNQTVSAEAINNMIDRRDPNQGPKWTDPGWLKAAEYFDDLRTKEFFSPGAAMNSMDMAKMEQFGDRALFLFTGNWYTSYDMPPDYEWGFFWFPRIKGEYGFDRDDQLVDFFANLQISKTTQYPELCLEFLETWTRPEVMYNSWFKIANNLPIVIGSAPDEELDEFQNAQLDIVETNTGTYRFMDVWSPPAVGFGALYNDMTALTAGQITPQEMCEHMEKIHVEELQKLMQ</sequence>
<dbReference type="EMBL" id="CP065383">
    <property type="protein sequence ID" value="QPM69151.1"/>
    <property type="molecule type" value="Genomic_DNA"/>
</dbReference>
<dbReference type="PANTHER" id="PTHR43649:SF29">
    <property type="entry name" value="OSMOPROTECTIVE COMPOUNDS-BINDING PROTEIN GGTB"/>
    <property type="match status" value="1"/>
</dbReference>
<dbReference type="KEGG" id="alam:RT761_02379"/>
<dbReference type="InterPro" id="IPR006059">
    <property type="entry name" value="SBP"/>
</dbReference>
<reference evidence="4 5" key="1">
    <citation type="journal article" date="2021" name="Nat. Commun.">
        <title>Isolation of a member of the candidate phylum Atribacteria reveals a unique cell membrane structure.</title>
        <authorList>
            <person name="Taiki K."/>
            <person name="Nobu M.K."/>
            <person name="Kusada H."/>
            <person name="Meng X.-Y."/>
            <person name="Hosoki N."/>
            <person name="Uematsu K."/>
            <person name="Yoshioka H."/>
            <person name="Kamagata Y."/>
            <person name="Tamaki H."/>
        </authorList>
    </citation>
    <scope>NUCLEOTIDE SEQUENCE [LARGE SCALE GENOMIC DNA]</scope>
    <source>
        <strain evidence="4 5">RT761</strain>
    </source>
</reference>
<gene>
    <name evidence="4" type="primary">msmE_3</name>
    <name evidence="4" type="ORF">RT761_02379</name>
</gene>
<accession>A0A7T1F470</accession>
<evidence type="ECO:0000313" key="5">
    <source>
        <dbReference type="Proteomes" id="UP000594463"/>
    </source>
</evidence>
<dbReference type="PANTHER" id="PTHR43649">
    <property type="entry name" value="ARABINOSE-BINDING PROTEIN-RELATED"/>
    <property type="match status" value="1"/>
</dbReference>